<keyword evidence="5" id="KW-0804">Transcription</keyword>
<evidence type="ECO:0000256" key="1">
    <source>
        <dbReference type="ARBA" id="ARBA00005384"/>
    </source>
</evidence>
<comment type="similarity">
    <text evidence="1">In the C-terminal section; belongs to the class-I pyridoxal-phosphate-dependent aminotransferase family.</text>
</comment>
<dbReference type="PROSITE" id="PS50949">
    <property type="entry name" value="HTH_GNTR"/>
    <property type="match status" value="1"/>
</dbReference>
<dbReference type="InterPro" id="IPR000524">
    <property type="entry name" value="Tscrpt_reg_HTH_GntR"/>
</dbReference>
<accession>A0ABV5UIS7</accession>
<keyword evidence="7" id="KW-0032">Aminotransferase</keyword>
<evidence type="ECO:0000256" key="4">
    <source>
        <dbReference type="ARBA" id="ARBA00023125"/>
    </source>
</evidence>
<dbReference type="Proteomes" id="UP001589535">
    <property type="component" value="Unassembled WGS sequence"/>
</dbReference>
<feature type="domain" description="HTH gntR-type" evidence="6">
    <location>
        <begin position="8"/>
        <end position="76"/>
    </location>
</feature>
<dbReference type="SUPFAM" id="SSF46785">
    <property type="entry name" value="Winged helix' DNA-binding domain"/>
    <property type="match status" value="1"/>
</dbReference>
<dbReference type="InterPro" id="IPR036388">
    <property type="entry name" value="WH-like_DNA-bd_sf"/>
</dbReference>
<dbReference type="InterPro" id="IPR036390">
    <property type="entry name" value="WH_DNA-bd_sf"/>
</dbReference>
<dbReference type="CDD" id="cd07377">
    <property type="entry name" value="WHTH_GntR"/>
    <property type="match status" value="1"/>
</dbReference>
<sequence>MLDLPGWGSRRRALEEALRSAVRDGRLPAGMRLPSSRDLAAQLGVSRGTVTAAYEQLIAEGWLASRQGSATRVADGTMARSAAGFRVHAWPGEPEHDLRPGRPDPRAFPRELWARAVRHTLREAPEEAFGFGDPRGRIELRTTLAACLGRARGIRIDPAQLVICSGYTQALGLLGETFAEVGVRTAGMEDPAVPDHVRQLDTHVNVVDVPLDDDGLRVDVLDAVDAEVAVCTPTHQFPLGTHMSARRRHELLAWADRNLGWIVEDDYDGEFRYDRQPIAALQSRRPGRVIYVGSTSKTLGPAVRLGWIACPAPLLESLVEAKRRARPTSPLDQLALARMIEVGDYDRHLRKVRRGYRERRDVLVEAMRSRLTGTEVRGIEAGLHALVQLPPGVAEDTARVALRKASVGVHTLSSYLRSDDGRHAASLVVGYAAPPAHAYAAAIDALVRVVGGLPRQ</sequence>
<evidence type="ECO:0000256" key="2">
    <source>
        <dbReference type="ARBA" id="ARBA00022898"/>
    </source>
</evidence>
<keyword evidence="8" id="KW-1185">Reference proteome</keyword>
<keyword evidence="4" id="KW-0238">DNA-binding</keyword>
<dbReference type="SMART" id="SM00345">
    <property type="entry name" value="HTH_GNTR"/>
    <property type="match status" value="1"/>
</dbReference>
<dbReference type="PANTHER" id="PTHR46577:SF1">
    <property type="entry name" value="HTH-TYPE TRANSCRIPTIONAL REGULATORY PROTEIN GABR"/>
    <property type="match status" value="1"/>
</dbReference>
<comment type="caution">
    <text evidence="7">The sequence shown here is derived from an EMBL/GenBank/DDBJ whole genome shotgun (WGS) entry which is preliminary data.</text>
</comment>
<gene>
    <name evidence="7" type="ORF">ACFFTO_44040</name>
</gene>
<dbReference type="InterPro" id="IPR051446">
    <property type="entry name" value="HTH_trans_reg/aminotransferase"/>
</dbReference>
<dbReference type="CDD" id="cd00609">
    <property type="entry name" value="AAT_like"/>
    <property type="match status" value="1"/>
</dbReference>
<dbReference type="Pfam" id="PF00392">
    <property type="entry name" value="GntR"/>
    <property type="match status" value="1"/>
</dbReference>
<dbReference type="RefSeq" id="WP_378207784.1">
    <property type="nucleotide sequence ID" value="NZ_JBHMBK010000074.1"/>
</dbReference>
<dbReference type="GO" id="GO:0008483">
    <property type="term" value="F:transaminase activity"/>
    <property type="evidence" value="ECO:0007669"/>
    <property type="project" value="UniProtKB-KW"/>
</dbReference>
<dbReference type="EMBL" id="JBHMBK010000074">
    <property type="protein sequence ID" value="MFB9691187.1"/>
    <property type="molecule type" value="Genomic_DNA"/>
</dbReference>
<dbReference type="PRINTS" id="PR00035">
    <property type="entry name" value="HTHGNTR"/>
</dbReference>
<evidence type="ECO:0000313" key="7">
    <source>
        <dbReference type="EMBL" id="MFB9691187.1"/>
    </source>
</evidence>
<dbReference type="SUPFAM" id="SSF53383">
    <property type="entry name" value="PLP-dependent transferases"/>
    <property type="match status" value="1"/>
</dbReference>
<dbReference type="InterPro" id="IPR004839">
    <property type="entry name" value="Aminotransferase_I/II_large"/>
</dbReference>
<organism evidence="7 8">
    <name type="scientific">Amycolatopsis plumensis</name>
    <dbReference type="NCBI Taxonomy" id="236508"/>
    <lineage>
        <taxon>Bacteria</taxon>
        <taxon>Bacillati</taxon>
        <taxon>Actinomycetota</taxon>
        <taxon>Actinomycetes</taxon>
        <taxon>Pseudonocardiales</taxon>
        <taxon>Pseudonocardiaceae</taxon>
        <taxon>Amycolatopsis</taxon>
    </lineage>
</organism>
<dbReference type="Gene3D" id="1.10.10.10">
    <property type="entry name" value="Winged helix-like DNA-binding domain superfamily/Winged helix DNA-binding domain"/>
    <property type="match status" value="1"/>
</dbReference>
<keyword evidence="3" id="KW-0805">Transcription regulation</keyword>
<name>A0ABV5UIS7_9PSEU</name>
<dbReference type="Pfam" id="PF00155">
    <property type="entry name" value="Aminotran_1_2"/>
    <property type="match status" value="1"/>
</dbReference>
<evidence type="ECO:0000256" key="3">
    <source>
        <dbReference type="ARBA" id="ARBA00023015"/>
    </source>
</evidence>
<evidence type="ECO:0000256" key="5">
    <source>
        <dbReference type="ARBA" id="ARBA00023163"/>
    </source>
</evidence>
<reference evidence="7 8" key="1">
    <citation type="submission" date="2024-09" db="EMBL/GenBank/DDBJ databases">
        <authorList>
            <person name="Sun Q."/>
            <person name="Mori K."/>
        </authorList>
    </citation>
    <scope>NUCLEOTIDE SEQUENCE [LARGE SCALE GENOMIC DNA]</scope>
    <source>
        <strain evidence="7 8">JCM 13852</strain>
    </source>
</reference>
<proteinExistence type="inferred from homology"/>
<dbReference type="PANTHER" id="PTHR46577">
    <property type="entry name" value="HTH-TYPE TRANSCRIPTIONAL REGULATORY PROTEIN GABR"/>
    <property type="match status" value="1"/>
</dbReference>
<dbReference type="InterPro" id="IPR015421">
    <property type="entry name" value="PyrdxlP-dep_Trfase_major"/>
</dbReference>
<protein>
    <submittedName>
        <fullName evidence="7">PLP-dependent aminotransferase family protein</fullName>
    </submittedName>
</protein>
<dbReference type="Gene3D" id="3.40.640.10">
    <property type="entry name" value="Type I PLP-dependent aspartate aminotransferase-like (Major domain)"/>
    <property type="match status" value="1"/>
</dbReference>
<dbReference type="InterPro" id="IPR015424">
    <property type="entry name" value="PyrdxlP-dep_Trfase"/>
</dbReference>
<evidence type="ECO:0000259" key="6">
    <source>
        <dbReference type="PROSITE" id="PS50949"/>
    </source>
</evidence>
<keyword evidence="2" id="KW-0663">Pyridoxal phosphate</keyword>
<keyword evidence="7" id="KW-0808">Transferase</keyword>
<evidence type="ECO:0000313" key="8">
    <source>
        <dbReference type="Proteomes" id="UP001589535"/>
    </source>
</evidence>